<evidence type="ECO:0000256" key="4">
    <source>
        <dbReference type="SAM" id="Coils"/>
    </source>
</evidence>
<dbReference type="InterPro" id="IPR047110">
    <property type="entry name" value="GABD/Sad-like"/>
</dbReference>
<dbReference type="GO" id="GO:0004777">
    <property type="term" value="F:succinate-semialdehyde dehydrogenase (NAD+) activity"/>
    <property type="evidence" value="ECO:0007669"/>
    <property type="project" value="TreeGrafter"/>
</dbReference>
<dbReference type="InterPro" id="IPR016162">
    <property type="entry name" value="Ald_DH_N"/>
</dbReference>
<evidence type="ECO:0000313" key="6">
    <source>
        <dbReference type="EMBL" id="OYQ37231.1"/>
    </source>
</evidence>
<dbReference type="Pfam" id="PF00171">
    <property type="entry name" value="Aldedh"/>
    <property type="match status" value="1"/>
</dbReference>
<dbReference type="Proteomes" id="UP000216605">
    <property type="component" value="Unassembled WGS sequence"/>
</dbReference>
<dbReference type="FunFam" id="3.40.309.10:FF:000009">
    <property type="entry name" value="Aldehyde dehydrogenase A"/>
    <property type="match status" value="1"/>
</dbReference>
<dbReference type="SUPFAM" id="SSF53720">
    <property type="entry name" value="ALDH-like"/>
    <property type="match status" value="1"/>
</dbReference>
<gene>
    <name evidence="6" type="ORF">CHU92_08545</name>
</gene>
<dbReference type="InterPro" id="IPR016161">
    <property type="entry name" value="Ald_DH/histidinol_DH"/>
</dbReference>
<evidence type="ECO:0000256" key="1">
    <source>
        <dbReference type="ARBA" id="ARBA00009986"/>
    </source>
</evidence>
<dbReference type="CDD" id="cd07100">
    <property type="entry name" value="ALDH_SSADH1_GabD1"/>
    <property type="match status" value="1"/>
</dbReference>
<keyword evidence="7" id="KW-1185">Reference proteome</keyword>
<dbReference type="InterPro" id="IPR015590">
    <property type="entry name" value="Aldehyde_DH_dom"/>
</dbReference>
<feature type="domain" description="Aldehyde dehydrogenase" evidence="5">
    <location>
        <begin position="2"/>
        <end position="447"/>
    </location>
</feature>
<dbReference type="EMBL" id="NOXV01000257">
    <property type="protein sequence ID" value="OYQ37231.1"/>
    <property type="molecule type" value="Genomic_DNA"/>
</dbReference>
<evidence type="ECO:0000313" key="7">
    <source>
        <dbReference type="Proteomes" id="UP000216605"/>
    </source>
</evidence>
<dbReference type="OrthoDB" id="9762913at2"/>
<dbReference type="PANTHER" id="PTHR43217">
    <property type="entry name" value="SUCCINATE SEMIALDEHYDE DEHYDROGENASE [NAD(P)+] SAD"/>
    <property type="match status" value="1"/>
</dbReference>
<dbReference type="InterPro" id="IPR016163">
    <property type="entry name" value="Ald_DH_C"/>
</dbReference>
<dbReference type="PANTHER" id="PTHR43217:SF1">
    <property type="entry name" value="SUCCINATE SEMIALDEHYDE DEHYDROGENASE [NAD(P)+] SAD"/>
    <property type="match status" value="1"/>
</dbReference>
<keyword evidence="4" id="KW-0175">Coiled coil</keyword>
<organism evidence="6 7">
    <name type="scientific">Flavobacterium cyanobacteriorum</name>
    <dbReference type="NCBI Taxonomy" id="2022802"/>
    <lineage>
        <taxon>Bacteria</taxon>
        <taxon>Pseudomonadati</taxon>
        <taxon>Bacteroidota</taxon>
        <taxon>Flavobacteriia</taxon>
        <taxon>Flavobacteriales</taxon>
        <taxon>Flavobacteriaceae</taxon>
        <taxon>Flavobacterium</taxon>
    </lineage>
</organism>
<evidence type="ECO:0000256" key="3">
    <source>
        <dbReference type="ARBA" id="ARBA00023002"/>
    </source>
</evidence>
<protein>
    <submittedName>
        <fullName evidence="6">Succinate-semialdehyde dehydrogenase</fullName>
    </submittedName>
</protein>
<dbReference type="Gene3D" id="3.40.605.10">
    <property type="entry name" value="Aldehyde Dehydrogenase, Chain A, domain 1"/>
    <property type="match status" value="1"/>
</dbReference>
<dbReference type="Gene3D" id="3.40.309.10">
    <property type="entry name" value="Aldehyde Dehydrogenase, Chain A, domain 2"/>
    <property type="match status" value="1"/>
</dbReference>
<dbReference type="RefSeq" id="WP_094414598.1">
    <property type="nucleotide sequence ID" value="NZ_NOXV01000257.1"/>
</dbReference>
<comment type="caution">
    <text evidence="6">The sequence shown here is derived from an EMBL/GenBank/DDBJ whole genome shotgun (WGS) entry which is preliminary data.</text>
</comment>
<evidence type="ECO:0000259" key="5">
    <source>
        <dbReference type="Pfam" id="PF00171"/>
    </source>
</evidence>
<dbReference type="InterPro" id="IPR044148">
    <property type="entry name" value="ALDH_GabD1-like"/>
</dbReference>
<dbReference type="FunFam" id="3.40.605.10:FF:000012">
    <property type="entry name" value="NAD-dependent succinate-semialdehyde dehydrogenase"/>
    <property type="match status" value="1"/>
</dbReference>
<name>A0A255Z739_9FLAO</name>
<reference evidence="6 7" key="1">
    <citation type="submission" date="2017-07" db="EMBL/GenBank/DDBJ databases">
        <title>Flavobacterium cyanobacteriorum sp. nov., isolated from cyanobacterial aggregates in a eutrophic lake.</title>
        <authorList>
            <person name="Cai H."/>
        </authorList>
    </citation>
    <scope>NUCLEOTIDE SEQUENCE [LARGE SCALE GENOMIC DNA]</scope>
    <source>
        <strain evidence="6 7">TH021</strain>
    </source>
</reference>
<comment type="similarity">
    <text evidence="1">Belongs to the aldehyde dehydrogenase family.</text>
</comment>
<keyword evidence="3" id="KW-0560">Oxidoreductase</keyword>
<keyword evidence="2" id="KW-0521">NADP</keyword>
<feature type="coiled-coil region" evidence="4">
    <location>
        <begin position="40"/>
        <end position="67"/>
    </location>
</feature>
<accession>A0A255Z739</accession>
<sequence>MFSIINPFDLTFLAEYEYITDNQAVQRIDTAHNSYNKWRCKSLNTRLELVKNLLNTLTNQQKSLSEKCSLEMGKPIAQAVAEVKKCGLLCEYYIKHAPGFLAEKPVNTDAAESFVVYEPLGVILGIMPWNFPYWQVFRFAIPAIIVGNTVVVKHASNVAGCAQLLESLFTDAGFPEGIYQNLLISGEQVKKVIENPIVKAVSLTGSEKAGISVATVAASQIKKSVLELGGSNAFIVLGDADLDKAASVAVSARMQNTGQSCIAAKRFLVHSSVYEDFLNRFRAGVEKLKPGNPLDTATDIGPLARLDLAKDVEKQVDRSVAMGAKVLTGGKRDKAFYAPTIVTDVTTDMPVFKEEVFGPVAAVIKFETFEEAVTLSNSTDFGLGVTLFTRNIDDIKDKLHLFEEGAVFINAMVKSDPALPFGGVKRSGYGRELAENGLKEFVNVKTVYINK</sequence>
<dbReference type="GO" id="GO:0004030">
    <property type="term" value="F:aldehyde dehydrogenase [NAD(P)+] activity"/>
    <property type="evidence" value="ECO:0007669"/>
    <property type="project" value="InterPro"/>
</dbReference>
<evidence type="ECO:0000256" key="2">
    <source>
        <dbReference type="ARBA" id="ARBA00022857"/>
    </source>
</evidence>
<proteinExistence type="inferred from homology"/>
<dbReference type="AlphaFoldDB" id="A0A255Z739"/>